<evidence type="ECO:0000313" key="5">
    <source>
        <dbReference type="Proteomes" id="UP000234881"/>
    </source>
</evidence>
<feature type="signal peptide" evidence="1">
    <location>
        <begin position="1"/>
        <end position="25"/>
    </location>
</feature>
<protein>
    <recommendedName>
        <fullName evidence="1">Cell division coordinator CpoB</fullName>
    </recommendedName>
</protein>
<dbReference type="Proteomes" id="UP000234881">
    <property type="component" value="Unassembled WGS sequence"/>
</dbReference>
<dbReference type="InterPro" id="IPR034706">
    <property type="entry name" value="CpoB"/>
</dbReference>
<dbReference type="InterPro" id="IPR011990">
    <property type="entry name" value="TPR-like_helical_dom_sf"/>
</dbReference>
<evidence type="ECO:0000256" key="1">
    <source>
        <dbReference type="HAMAP-Rule" id="MF_02066"/>
    </source>
</evidence>
<comment type="function">
    <text evidence="1">Mediates coordination of peptidoglycan synthesis and outer membrane constriction during cell division.</text>
</comment>
<feature type="compositionally biased region" description="Polar residues" evidence="3">
    <location>
        <begin position="129"/>
        <end position="161"/>
    </location>
</feature>
<keyword evidence="1" id="KW-0732">Signal</keyword>
<reference evidence="4 5" key="1">
    <citation type="submission" date="2018-01" db="EMBL/GenBank/DDBJ databases">
        <title>The draft genome sequence of Cohaesibacter sp. H1304.</title>
        <authorList>
            <person name="Wang N.-N."/>
            <person name="Du Z.-J."/>
        </authorList>
    </citation>
    <scope>NUCLEOTIDE SEQUENCE [LARGE SCALE GENOMIC DNA]</scope>
    <source>
        <strain evidence="4 5">H1304</strain>
    </source>
</reference>
<keyword evidence="2" id="KW-0802">TPR repeat</keyword>
<name>A0A2N5XL67_9HYPH</name>
<dbReference type="GO" id="GO:0043093">
    <property type="term" value="P:FtsZ-dependent cytokinesis"/>
    <property type="evidence" value="ECO:0007669"/>
    <property type="project" value="UniProtKB-UniRule"/>
</dbReference>
<dbReference type="Pfam" id="PF13174">
    <property type="entry name" value="TPR_6"/>
    <property type="match status" value="1"/>
</dbReference>
<keyword evidence="1" id="KW-0175">Coiled coil</keyword>
<feature type="coiled-coil region" evidence="1">
    <location>
        <begin position="70"/>
        <end position="111"/>
    </location>
</feature>
<dbReference type="HAMAP" id="MF_02066">
    <property type="entry name" value="CpoB"/>
    <property type="match status" value="1"/>
</dbReference>
<dbReference type="InterPro" id="IPR014162">
    <property type="entry name" value="CpoB_C"/>
</dbReference>
<keyword evidence="1" id="KW-0132">Cell division</keyword>
<accession>A0A2N5XL67</accession>
<comment type="subcellular location">
    <subcellularLocation>
        <location evidence="1">Periplasm</location>
    </subcellularLocation>
</comment>
<dbReference type="GO" id="GO:0030288">
    <property type="term" value="C:outer membrane-bounded periplasmic space"/>
    <property type="evidence" value="ECO:0007669"/>
    <property type="project" value="UniProtKB-UniRule"/>
</dbReference>
<keyword evidence="1" id="KW-0574">Periplasm</keyword>
<feature type="region of interest" description="Disordered" evidence="3">
    <location>
        <begin position="117"/>
        <end position="208"/>
    </location>
</feature>
<evidence type="ECO:0000256" key="3">
    <source>
        <dbReference type="SAM" id="MobiDB-lite"/>
    </source>
</evidence>
<keyword evidence="1" id="KW-0131">Cell cycle</keyword>
<dbReference type="NCBIfam" id="TIGR02795">
    <property type="entry name" value="tol_pal_ybgF"/>
    <property type="match status" value="1"/>
</dbReference>
<dbReference type="Pfam" id="PF13432">
    <property type="entry name" value="TPR_16"/>
    <property type="match status" value="1"/>
</dbReference>
<dbReference type="EMBL" id="PKUQ01000054">
    <property type="protein sequence ID" value="PLW75215.1"/>
    <property type="molecule type" value="Genomic_DNA"/>
</dbReference>
<feature type="chain" id="PRO_5015011949" description="Cell division coordinator CpoB" evidence="1">
    <location>
        <begin position="26"/>
        <end position="334"/>
    </location>
</feature>
<gene>
    <name evidence="4" type="primary">ygbF</name>
    <name evidence="1" type="synonym">cpoB</name>
    <name evidence="4" type="ORF">C0081_20570</name>
</gene>
<comment type="similarity">
    <text evidence="1">Belongs to the CpoB family.</text>
</comment>
<keyword evidence="5" id="KW-1185">Reference proteome</keyword>
<sequence precursor="true">MRIFMIKLLTTTFALFWCVISVAHASSPASLSEMAARVDTLEYQAQKRGLPLPPMPIPAAEERLQVAQSASDLAVRVDRLEAQMRQYNGQVEELNFHIRQLQEQLRRFQEDSEFRFQDLEKGKTRRKSSSNTDVNKPATQQFEQLGTPPQTLGSLNQNQLPADQGLAGNDPTLIQPESGPIDLSSMLGGSVSGPAQPDNLGQSSSLTGDPATDYDVAYSQVLQGNYKAAESAFRQFVAAYAQDRLAPNAHYWIGESRFQQGDYAGAIEVFLDAYSQFPNAQKAPDMLLKTGMALRKINERDAACATYEELLEKFPNASSGVREKVRSEIKSAQC</sequence>
<dbReference type="AlphaFoldDB" id="A0A2N5XL67"/>
<dbReference type="PROSITE" id="PS50005">
    <property type="entry name" value="TPR"/>
    <property type="match status" value="1"/>
</dbReference>
<comment type="caution">
    <text evidence="4">The sequence shown here is derived from an EMBL/GenBank/DDBJ whole genome shotgun (WGS) entry which is preliminary data.</text>
</comment>
<organism evidence="4 5">
    <name type="scientific">Cohaesibacter celericrescens</name>
    <dbReference type="NCBI Taxonomy" id="2067669"/>
    <lineage>
        <taxon>Bacteria</taxon>
        <taxon>Pseudomonadati</taxon>
        <taxon>Pseudomonadota</taxon>
        <taxon>Alphaproteobacteria</taxon>
        <taxon>Hyphomicrobiales</taxon>
        <taxon>Cohaesibacteraceae</taxon>
    </lineage>
</organism>
<dbReference type="InterPro" id="IPR019734">
    <property type="entry name" value="TPR_rpt"/>
</dbReference>
<dbReference type="SUPFAM" id="SSF48452">
    <property type="entry name" value="TPR-like"/>
    <property type="match status" value="1"/>
</dbReference>
<evidence type="ECO:0000256" key="2">
    <source>
        <dbReference type="PROSITE-ProRule" id="PRU00339"/>
    </source>
</evidence>
<dbReference type="OrthoDB" id="7185608at2"/>
<feature type="repeat" description="TPR" evidence="2">
    <location>
        <begin position="247"/>
        <end position="280"/>
    </location>
</feature>
<dbReference type="Gene3D" id="1.25.40.10">
    <property type="entry name" value="Tetratricopeptide repeat domain"/>
    <property type="match status" value="1"/>
</dbReference>
<proteinExistence type="inferred from homology"/>
<evidence type="ECO:0000313" key="4">
    <source>
        <dbReference type="EMBL" id="PLW75215.1"/>
    </source>
</evidence>